<dbReference type="AlphaFoldDB" id="A0AA35WXP0"/>
<evidence type="ECO:0000313" key="2">
    <source>
        <dbReference type="Proteomes" id="UP001174909"/>
    </source>
</evidence>
<accession>A0AA35WXP0</accession>
<dbReference type="EMBL" id="CASHTH010002888">
    <property type="protein sequence ID" value="CAI8036684.1"/>
    <property type="molecule type" value="Genomic_DNA"/>
</dbReference>
<keyword evidence="2" id="KW-1185">Reference proteome</keyword>
<sequence length="42" mass="4837">MNLDPQDILSGQLCTTYRMCYQDSHVQPIRCAIRKDTLLGHT</sequence>
<protein>
    <submittedName>
        <fullName evidence="1">Uncharacterized protein</fullName>
    </submittedName>
</protein>
<gene>
    <name evidence="1" type="ORF">GBAR_LOCUS20533</name>
</gene>
<reference evidence="1" key="1">
    <citation type="submission" date="2023-03" db="EMBL/GenBank/DDBJ databases">
        <authorList>
            <person name="Steffen K."/>
            <person name="Cardenas P."/>
        </authorList>
    </citation>
    <scope>NUCLEOTIDE SEQUENCE</scope>
</reference>
<organism evidence="1 2">
    <name type="scientific">Geodia barretti</name>
    <name type="common">Barrett's horny sponge</name>
    <dbReference type="NCBI Taxonomy" id="519541"/>
    <lineage>
        <taxon>Eukaryota</taxon>
        <taxon>Metazoa</taxon>
        <taxon>Porifera</taxon>
        <taxon>Demospongiae</taxon>
        <taxon>Heteroscleromorpha</taxon>
        <taxon>Tetractinellida</taxon>
        <taxon>Astrophorina</taxon>
        <taxon>Geodiidae</taxon>
        <taxon>Geodia</taxon>
    </lineage>
</organism>
<comment type="caution">
    <text evidence="1">The sequence shown here is derived from an EMBL/GenBank/DDBJ whole genome shotgun (WGS) entry which is preliminary data.</text>
</comment>
<dbReference type="Proteomes" id="UP001174909">
    <property type="component" value="Unassembled WGS sequence"/>
</dbReference>
<name>A0AA35WXP0_GEOBA</name>
<evidence type="ECO:0000313" key="1">
    <source>
        <dbReference type="EMBL" id="CAI8036684.1"/>
    </source>
</evidence>
<proteinExistence type="predicted"/>